<name>A0ABT6C9C1_9MICO</name>
<dbReference type="Gene3D" id="3.30.565.10">
    <property type="entry name" value="Histidine kinase-like ATPase, C-terminal domain"/>
    <property type="match status" value="1"/>
</dbReference>
<keyword evidence="6 13" id="KW-0812">Transmembrane</keyword>
<dbReference type="RefSeq" id="WP_277192789.1">
    <property type="nucleotide sequence ID" value="NZ_JAROAV010000035.1"/>
</dbReference>
<feature type="region of interest" description="Disordered" evidence="12">
    <location>
        <begin position="622"/>
        <end position="908"/>
    </location>
</feature>
<evidence type="ECO:0000256" key="1">
    <source>
        <dbReference type="ARBA" id="ARBA00000085"/>
    </source>
</evidence>
<dbReference type="SMART" id="SM00387">
    <property type="entry name" value="HATPase_c"/>
    <property type="match status" value="1"/>
</dbReference>
<evidence type="ECO:0000256" key="11">
    <source>
        <dbReference type="ARBA" id="ARBA00023012"/>
    </source>
</evidence>
<feature type="compositionally biased region" description="Low complexity" evidence="12">
    <location>
        <begin position="884"/>
        <end position="895"/>
    </location>
</feature>
<evidence type="ECO:0000256" key="8">
    <source>
        <dbReference type="ARBA" id="ARBA00022777"/>
    </source>
</evidence>
<evidence type="ECO:0000256" key="7">
    <source>
        <dbReference type="ARBA" id="ARBA00022741"/>
    </source>
</evidence>
<evidence type="ECO:0000256" key="6">
    <source>
        <dbReference type="ARBA" id="ARBA00022692"/>
    </source>
</evidence>
<dbReference type="EMBL" id="JAROAV010000035">
    <property type="protein sequence ID" value="MDF8265463.1"/>
    <property type="molecule type" value="Genomic_DNA"/>
</dbReference>
<reference evidence="15 16" key="1">
    <citation type="submission" date="2023-03" db="EMBL/GenBank/DDBJ databases">
        <title>YIM 133296 draft genome.</title>
        <authorList>
            <person name="Xiong L."/>
        </authorList>
    </citation>
    <scope>NUCLEOTIDE SEQUENCE [LARGE SCALE GENOMIC DNA]</scope>
    <source>
        <strain evidence="15 16">YIM 133296</strain>
    </source>
</reference>
<dbReference type="EC" id="2.7.13.3" evidence="3"/>
<keyword evidence="9 15" id="KW-0067">ATP-binding</keyword>
<keyword evidence="11" id="KW-0902">Two-component regulatory system</keyword>
<comment type="catalytic activity">
    <reaction evidence="1">
        <text>ATP + protein L-histidine = ADP + protein N-phospho-L-histidine.</text>
        <dbReference type="EC" id="2.7.13.3"/>
    </reaction>
</comment>
<keyword evidence="8" id="KW-0418">Kinase</keyword>
<dbReference type="SUPFAM" id="SSF55874">
    <property type="entry name" value="ATPase domain of HSP90 chaperone/DNA topoisomerase II/histidine kinase"/>
    <property type="match status" value="1"/>
</dbReference>
<comment type="subcellular location">
    <subcellularLocation>
        <location evidence="2">Membrane</location>
    </subcellularLocation>
</comment>
<evidence type="ECO:0000256" key="9">
    <source>
        <dbReference type="ARBA" id="ARBA00022840"/>
    </source>
</evidence>
<feature type="compositionally biased region" description="Polar residues" evidence="12">
    <location>
        <begin position="1039"/>
        <end position="1059"/>
    </location>
</feature>
<organism evidence="15 16">
    <name type="scientific">Luteipulveratus flavus</name>
    <dbReference type="NCBI Taxonomy" id="3031728"/>
    <lineage>
        <taxon>Bacteria</taxon>
        <taxon>Bacillati</taxon>
        <taxon>Actinomycetota</taxon>
        <taxon>Actinomycetes</taxon>
        <taxon>Micrococcales</taxon>
        <taxon>Dermacoccaceae</taxon>
        <taxon>Luteipulveratus</taxon>
    </lineage>
</organism>
<feature type="compositionally biased region" description="Low complexity" evidence="12">
    <location>
        <begin position="789"/>
        <end position="806"/>
    </location>
</feature>
<evidence type="ECO:0000259" key="14">
    <source>
        <dbReference type="PROSITE" id="PS50109"/>
    </source>
</evidence>
<dbReference type="SMART" id="SM00304">
    <property type="entry name" value="HAMP"/>
    <property type="match status" value="1"/>
</dbReference>
<dbReference type="InterPro" id="IPR036890">
    <property type="entry name" value="HATPase_C_sf"/>
</dbReference>
<dbReference type="CDD" id="cd00075">
    <property type="entry name" value="HATPase"/>
    <property type="match status" value="1"/>
</dbReference>
<dbReference type="InterPro" id="IPR050980">
    <property type="entry name" value="2C_sensor_his_kinase"/>
</dbReference>
<dbReference type="PROSITE" id="PS50109">
    <property type="entry name" value="HIS_KIN"/>
    <property type="match status" value="1"/>
</dbReference>
<dbReference type="Gene3D" id="6.10.340.10">
    <property type="match status" value="1"/>
</dbReference>
<evidence type="ECO:0000256" key="13">
    <source>
        <dbReference type="SAM" id="Phobius"/>
    </source>
</evidence>
<evidence type="ECO:0000256" key="3">
    <source>
        <dbReference type="ARBA" id="ARBA00012438"/>
    </source>
</evidence>
<keyword evidence="13" id="KW-0472">Membrane</keyword>
<feature type="transmembrane region" description="Helical" evidence="13">
    <location>
        <begin position="301"/>
        <end position="322"/>
    </location>
</feature>
<evidence type="ECO:0000313" key="15">
    <source>
        <dbReference type="EMBL" id="MDF8265463.1"/>
    </source>
</evidence>
<evidence type="ECO:0000256" key="4">
    <source>
        <dbReference type="ARBA" id="ARBA00022553"/>
    </source>
</evidence>
<feature type="compositionally biased region" description="Polar residues" evidence="12">
    <location>
        <begin position="866"/>
        <end position="876"/>
    </location>
</feature>
<dbReference type="PANTHER" id="PTHR44936:SF9">
    <property type="entry name" value="SENSOR PROTEIN CREC"/>
    <property type="match status" value="1"/>
</dbReference>
<dbReference type="Proteomes" id="UP001528912">
    <property type="component" value="Unassembled WGS sequence"/>
</dbReference>
<dbReference type="Pfam" id="PF02518">
    <property type="entry name" value="HATPase_c"/>
    <property type="match status" value="1"/>
</dbReference>
<keyword evidence="4" id="KW-0597">Phosphoprotein</keyword>
<dbReference type="GO" id="GO:0005524">
    <property type="term" value="F:ATP binding"/>
    <property type="evidence" value="ECO:0007669"/>
    <property type="project" value="UniProtKB-KW"/>
</dbReference>
<keyword evidence="10 13" id="KW-1133">Transmembrane helix</keyword>
<sequence length="1150" mass="122222">MSERQSRVQREEPTRRHARFAFAEWPLRRKLAAVLAIPVLLAATFAGLRINDSLDTYRSYSKAVDQAAVLRPALEYMAANEDVAEAVAYPNDKGKLKPAQQAYDNAQSALINAMDQHHLSDDQTAQLNQAIASGITLRNAQPGQDPVTVSGQIATITNGVISLSSSISRTRPDTALDSITDIATARYALADQRILVASRGGANLTPSARASLSGAIGREVGAVRNLSDAFGSSNSYVARLADNAGSRLTASANPTGDTSLMGADSSRNSYAALQNNLLTRADRTLSDGATNSRNDAIRDSVVTIAALLAALALALVVARMLLDPIRRVRRGALEVANERLPDAIERIKNGQEAPSTIRSIPVHTHEEMGQLARAVDDMHRQALRLATEQARLRTQVGNMFETLSRRSTSLVNQQLGLIESLERDEDDPQRLESLFKLDHLATRMRRNGDSLLVLAGATSRNSSPSDLPVSDTLRAALSEVQDYQRVRLDAIPEHMIRSNAASDMVHLFAEIIDNALAYSPPHTEVVLRGSRAGEGGVLIEIEDEGLGIAPDELDDINYSLESGADVTPDTARHMGLFVVSRLADAHDVTVDLRRGKDNGIIASVVLPSGMLVQRERREVTGPVQVGMRRNGRADVGRPDDDEDATLLSLAPATARSAPSEAPRRGATPMSSVAPAADTRTDSGARADSGSRADVGTRADAGSRSDPFARADSGFGQGAGPDDSDATLTSLRSGLPKRRPGATGAGQMGSLEMLRPVAGPHLGNGDGASSGGHDTAYDDTAAFLPRSPESTGSNGNGSRNGSHGSDSYGAGSAYEDFRPSGSYDDLRSDSAGSTSYEDLLSSAGGASSFSELLSPISSEPTDDSGEWTPTWTPSEDTFGNDEVWTPLSTEPLLPEPDSTSEFRVSPSNTSSFFSARSEFLDHPRETSTWDDLPGSDGSYQSSTYDDLPSSDSSYRSSTYEDFPSSDSSYRSSTYDDLPSSESTYRSSTYDSPSSDSSYGSSTYEDLPSSDSSYESSPFDDLPGADDSTESSPADTPIFGSMQSQWLTDDTSPGLPWSSSAVEAGWEAADRASDIGPVTHTTESGLPKRRPGQFLVPGAVAEPTRSSSDRDPAAIRDRLSRHLAGVQRGRGTLGGGTLGDDQSGSPEETGRA</sequence>
<feature type="compositionally biased region" description="Polar residues" evidence="12">
    <location>
        <begin position="896"/>
        <end position="908"/>
    </location>
</feature>
<dbReference type="InterPro" id="IPR003594">
    <property type="entry name" value="HATPase_dom"/>
</dbReference>
<feature type="domain" description="Histidine kinase" evidence="14">
    <location>
        <begin position="504"/>
        <end position="610"/>
    </location>
</feature>
<evidence type="ECO:0000256" key="2">
    <source>
        <dbReference type="ARBA" id="ARBA00004370"/>
    </source>
</evidence>
<keyword evidence="7" id="KW-0547">Nucleotide-binding</keyword>
<feature type="compositionally biased region" description="Low complexity" evidence="12">
    <location>
        <begin position="838"/>
        <end position="858"/>
    </location>
</feature>
<evidence type="ECO:0000313" key="16">
    <source>
        <dbReference type="Proteomes" id="UP001528912"/>
    </source>
</evidence>
<evidence type="ECO:0000256" key="12">
    <source>
        <dbReference type="SAM" id="MobiDB-lite"/>
    </source>
</evidence>
<evidence type="ECO:0000256" key="10">
    <source>
        <dbReference type="ARBA" id="ARBA00022989"/>
    </source>
</evidence>
<dbReference type="PANTHER" id="PTHR44936">
    <property type="entry name" value="SENSOR PROTEIN CREC"/>
    <property type="match status" value="1"/>
</dbReference>
<dbReference type="InterPro" id="IPR005467">
    <property type="entry name" value="His_kinase_dom"/>
</dbReference>
<proteinExistence type="predicted"/>
<feature type="compositionally biased region" description="Low complexity" evidence="12">
    <location>
        <begin position="940"/>
        <end position="1015"/>
    </location>
</feature>
<feature type="compositionally biased region" description="Basic and acidic residues" evidence="12">
    <location>
        <begin position="678"/>
        <end position="708"/>
    </location>
</feature>
<keyword evidence="5" id="KW-0808">Transferase</keyword>
<dbReference type="InterPro" id="IPR003660">
    <property type="entry name" value="HAMP_dom"/>
</dbReference>
<gene>
    <name evidence="15" type="ORF">P4R38_14535</name>
</gene>
<feature type="region of interest" description="Disordered" evidence="12">
    <location>
        <begin position="922"/>
        <end position="1150"/>
    </location>
</feature>
<feature type="compositionally biased region" description="Basic and acidic residues" evidence="12">
    <location>
        <begin position="1105"/>
        <end position="1118"/>
    </location>
</feature>
<comment type="caution">
    <text evidence="15">The sequence shown here is derived from an EMBL/GenBank/DDBJ whole genome shotgun (WGS) entry which is preliminary data.</text>
</comment>
<accession>A0ABT6C9C1</accession>
<evidence type="ECO:0000256" key="5">
    <source>
        <dbReference type="ARBA" id="ARBA00022679"/>
    </source>
</evidence>
<protein>
    <recommendedName>
        <fullName evidence="3">histidine kinase</fullName>
        <ecNumber evidence="3">2.7.13.3</ecNumber>
    </recommendedName>
</protein>
<keyword evidence="16" id="KW-1185">Reference proteome</keyword>